<keyword evidence="3" id="KW-1185">Reference proteome</keyword>
<feature type="domain" description="Glycosyltransferase 2-like" evidence="1">
    <location>
        <begin position="9"/>
        <end position="146"/>
    </location>
</feature>
<reference evidence="2 3" key="1">
    <citation type="submission" date="2018-05" db="EMBL/GenBank/DDBJ databases">
        <title>Coraliomargarita sinensis sp. nov., isolated from a marine solar saltern.</title>
        <authorList>
            <person name="Zhou L.Y."/>
        </authorList>
    </citation>
    <scope>NUCLEOTIDE SEQUENCE [LARGE SCALE GENOMIC DNA]</scope>
    <source>
        <strain evidence="2 3">WN38</strain>
    </source>
</reference>
<sequence>MHQNDYKLTVIISTYSDRELVSKKLDEITGQSAFDSCEFIFIDACSPEHEHELLQPFCSKHLNCRIIRSDERISLYQAWNIGWKEARAPYVCVSNMDDMMHPKLLETVIREVGMGSWDVLSVLIARQERDSNWNSWDQKRLSRLDLNTRPGAYFAWRKDLNSVLGMFDENLVLIGDKDFWARIRDHRLRIRLIPKLLYLYTKHEQQLSKKEEFRHLKASERKLCSQKPYPHEWPRRFQWKARLCRSLPFKYIYEPA</sequence>
<proteinExistence type="predicted"/>
<dbReference type="InterPro" id="IPR050834">
    <property type="entry name" value="Glycosyltransf_2"/>
</dbReference>
<dbReference type="PANTHER" id="PTHR43685">
    <property type="entry name" value="GLYCOSYLTRANSFERASE"/>
    <property type="match status" value="1"/>
</dbReference>
<dbReference type="RefSeq" id="WP_110132019.1">
    <property type="nucleotide sequence ID" value="NZ_QHJQ01000012.1"/>
</dbReference>
<organism evidence="2 3">
    <name type="scientific">Coraliomargarita sinensis</name>
    <dbReference type="NCBI Taxonomy" id="2174842"/>
    <lineage>
        <taxon>Bacteria</taxon>
        <taxon>Pseudomonadati</taxon>
        <taxon>Verrucomicrobiota</taxon>
        <taxon>Opitutia</taxon>
        <taxon>Puniceicoccales</taxon>
        <taxon>Coraliomargaritaceae</taxon>
        <taxon>Coraliomargarita</taxon>
    </lineage>
</organism>
<dbReference type="AlphaFoldDB" id="A0A317ZH40"/>
<dbReference type="Proteomes" id="UP000247099">
    <property type="component" value="Unassembled WGS sequence"/>
</dbReference>
<evidence type="ECO:0000313" key="3">
    <source>
        <dbReference type="Proteomes" id="UP000247099"/>
    </source>
</evidence>
<dbReference type="Gene3D" id="3.90.550.10">
    <property type="entry name" value="Spore Coat Polysaccharide Biosynthesis Protein SpsA, Chain A"/>
    <property type="match status" value="1"/>
</dbReference>
<dbReference type="OrthoDB" id="9785185at2"/>
<gene>
    <name evidence="2" type="ORF">DDZ13_13660</name>
</gene>
<dbReference type="EMBL" id="QHJQ01000012">
    <property type="protein sequence ID" value="PXA03109.1"/>
    <property type="molecule type" value="Genomic_DNA"/>
</dbReference>
<dbReference type="SUPFAM" id="SSF53448">
    <property type="entry name" value="Nucleotide-diphospho-sugar transferases"/>
    <property type="match status" value="1"/>
</dbReference>
<comment type="caution">
    <text evidence="2">The sequence shown here is derived from an EMBL/GenBank/DDBJ whole genome shotgun (WGS) entry which is preliminary data.</text>
</comment>
<dbReference type="Pfam" id="PF00535">
    <property type="entry name" value="Glycos_transf_2"/>
    <property type="match status" value="1"/>
</dbReference>
<dbReference type="InterPro" id="IPR001173">
    <property type="entry name" value="Glyco_trans_2-like"/>
</dbReference>
<evidence type="ECO:0000259" key="1">
    <source>
        <dbReference type="Pfam" id="PF00535"/>
    </source>
</evidence>
<dbReference type="PANTHER" id="PTHR43685:SF2">
    <property type="entry name" value="GLYCOSYLTRANSFERASE 2-LIKE DOMAIN-CONTAINING PROTEIN"/>
    <property type="match status" value="1"/>
</dbReference>
<protein>
    <recommendedName>
        <fullName evidence="1">Glycosyltransferase 2-like domain-containing protein</fullName>
    </recommendedName>
</protein>
<name>A0A317ZH40_9BACT</name>
<accession>A0A317ZH40</accession>
<dbReference type="InterPro" id="IPR029044">
    <property type="entry name" value="Nucleotide-diphossugar_trans"/>
</dbReference>
<evidence type="ECO:0000313" key="2">
    <source>
        <dbReference type="EMBL" id="PXA03109.1"/>
    </source>
</evidence>
<dbReference type="InParanoid" id="A0A317ZH40"/>